<evidence type="ECO:0000313" key="10">
    <source>
        <dbReference type="WBParaSite" id="TASK_0000089201-mRNA-1"/>
    </source>
</evidence>
<dbReference type="PROSITE" id="PS51225">
    <property type="entry name" value="MARVEL"/>
    <property type="match status" value="1"/>
</dbReference>
<feature type="transmembrane region" description="Helical" evidence="6">
    <location>
        <begin position="108"/>
        <end position="126"/>
    </location>
</feature>
<dbReference type="GO" id="GO:0016020">
    <property type="term" value="C:membrane"/>
    <property type="evidence" value="ECO:0007669"/>
    <property type="project" value="UniProtKB-SubCell"/>
</dbReference>
<organism evidence="10">
    <name type="scientific">Taenia asiatica</name>
    <name type="common">Asian tapeworm</name>
    <dbReference type="NCBI Taxonomy" id="60517"/>
    <lineage>
        <taxon>Eukaryota</taxon>
        <taxon>Metazoa</taxon>
        <taxon>Spiralia</taxon>
        <taxon>Lophotrochozoa</taxon>
        <taxon>Platyhelminthes</taxon>
        <taxon>Cestoda</taxon>
        <taxon>Eucestoda</taxon>
        <taxon>Cyclophyllidea</taxon>
        <taxon>Taeniidae</taxon>
        <taxon>Taenia</taxon>
    </lineage>
</organism>
<name>A0A0R3VUB0_TAEAS</name>
<proteinExistence type="predicted"/>
<evidence type="ECO:0000256" key="5">
    <source>
        <dbReference type="PROSITE-ProRule" id="PRU00581"/>
    </source>
</evidence>
<feature type="transmembrane region" description="Helical" evidence="6">
    <location>
        <begin position="12"/>
        <end position="32"/>
    </location>
</feature>
<evidence type="ECO:0000256" key="1">
    <source>
        <dbReference type="ARBA" id="ARBA00004141"/>
    </source>
</evidence>
<dbReference type="Proteomes" id="UP000282613">
    <property type="component" value="Unassembled WGS sequence"/>
</dbReference>
<reference evidence="8 9" key="2">
    <citation type="submission" date="2018-11" db="EMBL/GenBank/DDBJ databases">
        <authorList>
            <consortium name="Pathogen Informatics"/>
        </authorList>
    </citation>
    <scope>NUCLEOTIDE SEQUENCE [LARGE SCALE GENOMIC DNA]</scope>
</reference>
<evidence type="ECO:0000256" key="2">
    <source>
        <dbReference type="ARBA" id="ARBA00022692"/>
    </source>
</evidence>
<dbReference type="OrthoDB" id="6272824at2759"/>
<evidence type="ECO:0000256" key="6">
    <source>
        <dbReference type="SAM" id="Phobius"/>
    </source>
</evidence>
<feature type="transmembrane region" description="Helical" evidence="6">
    <location>
        <begin position="77"/>
        <end position="101"/>
    </location>
</feature>
<evidence type="ECO:0000313" key="9">
    <source>
        <dbReference type="Proteomes" id="UP000282613"/>
    </source>
</evidence>
<dbReference type="InterPro" id="IPR008253">
    <property type="entry name" value="Marvel"/>
</dbReference>
<keyword evidence="4 5" id="KW-0472">Membrane</keyword>
<feature type="transmembrane region" description="Helical" evidence="6">
    <location>
        <begin position="39"/>
        <end position="57"/>
    </location>
</feature>
<keyword evidence="2 5" id="KW-0812">Transmembrane</keyword>
<dbReference type="AlphaFoldDB" id="A0A0R3VUB0"/>
<evidence type="ECO:0000259" key="7">
    <source>
        <dbReference type="PROSITE" id="PS51225"/>
    </source>
</evidence>
<keyword evidence="3 6" id="KW-1133">Transmembrane helix</keyword>
<evidence type="ECO:0000256" key="3">
    <source>
        <dbReference type="ARBA" id="ARBA00022989"/>
    </source>
</evidence>
<dbReference type="WBParaSite" id="TASK_0000089201-mRNA-1">
    <property type="protein sequence ID" value="TASK_0000089201-mRNA-1"/>
    <property type="gene ID" value="TASK_0000089201"/>
</dbReference>
<sequence>MPVNSAYLKSVSGIIKLCICIVLLIILICACFDCMSYRIFFLLVSLLGFIIELEYYISYLLILTEQFALNWPLSDFIISVVMIALSFISFCVSYLGAILGYPQDSAAAFFWIVGLILFCVDCHYSYRAWKGGSHGPAATTTGSPVFVSEPATTKMSLYTNDPPTTAHEDVYAN</sequence>
<evidence type="ECO:0000313" key="8">
    <source>
        <dbReference type="EMBL" id="VDK22113.1"/>
    </source>
</evidence>
<reference evidence="10" key="1">
    <citation type="submission" date="2017-02" db="UniProtKB">
        <authorList>
            <consortium name="WormBaseParasite"/>
        </authorList>
    </citation>
    <scope>IDENTIFICATION</scope>
</reference>
<gene>
    <name evidence="8" type="ORF">TASK_LOCUS893</name>
</gene>
<accession>A0A0R3VUB0</accession>
<feature type="domain" description="MARVEL" evidence="7">
    <location>
        <begin position="7"/>
        <end position="130"/>
    </location>
</feature>
<keyword evidence="9" id="KW-1185">Reference proteome</keyword>
<comment type="subcellular location">
    <subcellularLocation>
        <location evidence="1">Membrane</location>
        <topology evidence="1">Multi-pass membrane protein</topology>
    </subcellularLocation>
</comment>
<dbReference type="EMBL" id="UYRS01000152">
    <property type="protein sequence ID" value="VDK22113.1"/>
    <property type="molecule type" value="Genomic_DNA"/>
</dbReference>
<protein>
    <submittedName>
        <fullName evidence="10">MARVEL domain-containing protein</fullName>
    </submittedName>
</protein>
<evidence type="ECO:0000256" key="4">
    <source>
        <dbReference type="ARBA" id="ARBA00023136"/>
    </source>
</evidence>